<proteinExistence type="predicted"/>
<comment type="caution">
    <text evidence="1">The sequence shown here is derived from an EMBL/GenBank/DDBJ whole genome shotgun (WGS) entry which is preliminary data.</text>
</comment>
<gene>
    <name evidence="1" type="ORF">HUK45_04715</name>
</gene>
<protein>
    <recommendedName>
        <fullName evidence="3">Phage major capsid protein</fullName>
    </recommendedName>
</protein>
<reference evidence="1 2" key="1">
    <citation type="submission" date="2020-06" db="EMBL/GenBank/DDBJ databases">
        <title>Limosilactobacillus sp. nov.</title>
        <authorList>
            <person name="Ksiezarek M."/>
            <person name="Goncalves Ribeiro T."/>
            <person name="Rocha J."/>
            <person name="Grosso F."/>
            <person name="Peixe L."/>
        </authorList>
    </citation>
    <scope>NUCLEOTIDE SEQUENCE [LARGE SCALE GENOMIC DNA]</scope>
    <source>
        <strain evidence="2">c9Ua_26_M</strain>
    </source>
</reference>
<accession>A0ABR8ZJS8</accession>
<keyword evidence="2" id="KW-1185">Reference proteome</keyword>
<evidence type="ECO:0000313" key="2">
    <source>
        <dbReference type="Proteomes" id="UP000645007"/>
    </source>
</evidence>
<sequence length="306" mass="33739">MATFNYVEKDGTMLDQKITEGLMTTAIGNADVNLVAGGKSFTLRTISTSGLKAHTRGKGYNEGTIEDSKKVYTMGQDRDIEFFIDQQDVDETNQELAMANISKTFITEHVQPELDAYRFAKMAKGAQDAGQVDTTKLTKSNVYGAIKDAIMPLRKYGPQNIVGFLSSDAMNKLEQSTEFTRTITNQNVAGTALNSRIASIDGIQLIEIWDGARFMSDYDFSDGFKANGDAQNINFMFVSKPSIIQVVKENAVYLFAPGEHTEGDGYLYQNRLYHDLFIRESRKDGIVANLSKASTATPTPGPTPNK</sequence>
<dbReference type="RefSeq" id="WP_191911318.1">
    <property type="nucleotide sequence ID" value="NZ_JABUXR010000007.1"/>
</dbReference>
<evidence type="ECO:0000313" key="1">
    <source>
        <dbReference type="EMBL" id="MBD8085553.1"/>
    </source>
</evidence>
<evidence type="ECO:0008006" key="3">
    <source>
        <dbReference type="Google" id="ProtNLM"/>
    </source>
</evidence>
<organism evidence="1 2">
    <name type="scientific">Limosilactobacillus urinaemulieris</name>
    <dbReference type="NCBI Taxonomy" id="2742600"/>
    <lineage>
        <taxon>Bacteria</taxon>
        <taxon>Bacillati</taxon>
        <taxon>Bacillota</taxon>
        <taxon>Bacilli</taxon>
        <taxon>Lactobacillales</taxon>
        <taxon>Lactobacillaceae</taxon>
        <taxon>Limosilactobacillus</taxon>
    </lineage>
</organism>
<dbReference type="EMBL" id="JABUXR010000007">
    <property type="protein sequence ID" value="MBD8085553.1"/>
    <property type="molecule type" value="Genomic_DNA"/>
</dbReference>
<dbReference type="Proteomes" id="UP000645007">
    <property type="component" value="Unassembled WGS sequence"/>
</dbReference>
<name>A0ABR8ZJS8_9LACO</name>